<dbReference type="RefSeq" id="WP_011394799.1">
    <property type="nucleotide sequence ID" value="NC_007645.1"/>
</dbReference>
<name>Q2SNQ2_HAHCH</name>
<evidence type="ECO:0000313" key="2">
    <source>
        <dbReference type="Proteomes" id="UP000000238"/>
    </source>
</evidence>
<organism evidence="1 2">
    <name type="scientific">Hahella chejuensis (strain KCTC 2396)</name>
    <dbReference type="NCBI Taxonomy" id="349521"/>
    <lineage>
        <taxon>Bacteria</taxon>
        <taxon>Pseudomonadati</taxon>
        <taxon>Pseudomonadota</taxon>
        <taxon>Gammaproteobacteria</taxon>
        <taxon>Oceanospirillales</taxon>
        <taxon>Hahellaceae</taxon>
        <taxon>Hahella</taxon>
    </lineage>
</organism>
<dbReference type="AlphaFoldDB" id="Q2SNQ2"/>
<sequence>MNIRNELAPILLQAISDAIQFNRAIMDGGFLNDSESHFEYLVSLNHLLHYLEEEYKKIEAEVGMPLNLLALESA</sequence>
<dbReference type="HOGENOM" id="CLU_2682665_0_0_6"/>
<dbReference type="OrthoDB" id="9893996at2"/>
<dbReference type="KEGG" id="hch:HCH_00829"/>
<keyword evidence="2" id="KW-1185">Reference proteome</keyword>
<gene>
    <name evidence="1" type="ordered locus">HCH_00829</name>
</gene>
<evidence type="ECO:0000313" key="1">
    <source>
        <dbReference type="EMBL" id="ABC27722.1"/>
    </source>
</evidence>
<dbReference type="Proteomes" id="UP000000238">
    <property type="component" value="Chromosome"/>
</dbReference>
<reference evidence="1 2" key="1">
    <citation type="journal article" date="2005" name="Nucleic Acids Res.">
        <title>Genomic blueprint of Hahella chejuensis, a marine microbe producing an algicidal agent.</title>
        <authorList>
            <person name="Jeong H."/>
            <person name="Yim J.H."/>
            <person name="Lee C."/>
            <person name="Choi S.-H."/>
            <person name="Park Y.K."/>
            <person name="Yoon S.H."/>
            <person name="Hur C.-G."/>
            <person name="Kang H.-Y."/>
            <person name="Kim D."/>
            <person name="Lee H.H."/>
            <person name="Park K.H."/>
            <person name="Park S.-H."/>
            <person name="Park H.-S."/>
            <person name="Lee H.K."/>
            <person name="Oh T.K."/>
            <person name="Kim J.F."/>
        </authorList>
    </citation>
    <scope>NUCLEOTIDE SEQUENCE [LARGE SCALE GENOMIC DNA]</scope>
    <source>
        <strain evidence="1 2">KCTC 2396</strain>
    </source>
</reference>
<dbReference type="EMBL" id="CP000155">
    <property type="protein sequence ID" value="ABC27722.1"/>
    <property type="molecule type" value="Genomic_DNA"/>
</dbReference>
<protein>
    <submittedName>
        <fullName evidence="1">Uncharacterized protein</fullName>
    </submittedName>
</protein>
<proteinExistence type="predicted"/>
<accession>Q2SNQ2</accession>